<dbReference type="Proteomes" id="UP000254260">
    <property type="component" value="Unassembled WGS sequence"/>
</dbReference>
<evidence type="ECO:0000313" key="2">
    <source>
        <dbReference type="Proteomes" id="UP000254260"/>
    </source>
</evidence>
<dbReference type="EMBL" id="UGUU01000001">
    <property type="protein sequence ID" value="SUD40102.1"/>
    <property type="molecule type" value="Genomic_DNA"/>
</dbReference>
<organism evidence="1 2">
    <name type="scientific">Ectopseudomonas mendocina</name>
    <name type="common">Pseudomonas mendocina</name>
    <dbReference type="NCBI Taxonomy" id="300"/>
    <lineage>
        <taxon>Bacteria</taxon>
        <taxon>Pseudomonadati</taxon>
        <taxon>Pseudomonadota</taxon>
        <taxon>Gammaproteobacteria</taxon>
        <taxon>Pseudomonadales</taxon>
        <taxon>Pseudomonadaceae</taxon>
        <taxon>Ectopseudomonas</taxon>
    </lineage>
</organism>
<dbReference type="OrthoDB" id="6903287at2"/>
<protein>
    <submittedName>
        <fullName evidence="1">Uncharacterized protein</fullName>
    </submittedName>
</protein>
<dbReference type="AlphaFoldDB" id="A0A379IVA1"/>
<proteinExistence type="predicted"/>
<accession>A0A379IVA1</accession>
<evidence type="ECO:0000313" key="1">
    <source>
        <dbReference type="EMBL" id="SUD40102.1"/>
    </source>
</evidence>
<name>A0A379IVA1_ECTME</name>
<gene>
    <name evidence="1" type="ORF">NCTC10899_02934</name>
</gene>
<sequence>MSAREEQLTQLLGLMARSMTHMTASVTAMAFEQLRCRDEALQASARRMIERMQAISEELDQHWELIGRITSQNEREVLVEELEIASVRVHKEASVS</sequence>
<dbReference type="RefSeq" id="WP_059392031.1">
    <property type="nucleotide sequence ID" value="NZ_UGUU01000001.1"/>
</dbReference>
<reference evidence="1 2" key="1">
    <citation type="submission" date="2018-06" db="EMBL/GenBank/DDBJ databases">
        <authorList>
            <consortium name="Pathogen Informatics"/>
            <person name="Doyle S."/>
        </authorList>
    </citation>
    <scope>NUCLEOTIDE SEQUENCE [LARGE SCALE GENOMIC DNA]</scope>
    <source>
        <strain evidence="1 2">NCTC10899</strain>
    </source>
</reference>